<evidence type="ECO:0008006" key="3">
    <source>
        <dbReference type="Google" id="ProtNLM"/>
    </source>
</evidence>
<sequence>MSYLLSKKVEMLGGPVKPLKDTWEFIIPIAVLVTGDSFSFQVKGPIKIEYKNITARLSCKETVLWGEYEGQERKTVGREVNHYSVTSPLEIDEESSESFSILSGKFTIPESAPGTCVGGSVGRVEHVLEIIGMVSPTKGRVLADTELYVAHTPEHPIPIKKIHQTEKHTVTFSGDIMLDVVAAPKAVFTNRTLIPDTRSSPAPRDTFVVNVSVNNDSKHKVTKIKTYLYYRIDINEKIVKTGLVEDLFEERLLLPREVYDREFIVPAGEKKTETFVLRFEDNFLEMSPETAKLGYDPLDGVIHLPAPSSGPRDGLKLFRVSYSMVVNVGVKMGRNFGVKIPIVVCGRGVVQQEVERLGSDSIV</sequence>
<comment type="caution">
    <text evidence="1">The sequence shown here is derived from an EMBL/GenBank/DDBJ whole genome shotgun (WGS) entry which is preliminary data.</text>
</comment>
<dbReference type="EMBL" id="BQXS01009684">
    <property type="protein sequence ID" value="GKT31475.1"/>
    <property type="molecule type" value="Genomic_DNA"/>
</dbReference>
<dbReference type="Gene3D" id="2.60.40.640">
    <property type="match status" value="1"/>
</dbReference>
<proteinExistence type="predicted"/>
<keyword evidence="2" id="KW-1185">Reference proteome</keyword>
<evidence type="ECO:0000313" key="1">
    <source>
        <dbReference type="EMBL" id="GKT31475.1"/>
    </source>
</evidence>
<organism evidence="1 2">
    <name type="scientific">Aduncisulcus paluster</name>
    <dbReference type="NCBI Taxonomy" id="2918883"/>
    <lineage>
        <taxon>Eukaryota</taxon>
        <taxon>Metamonada</taxon>
        <taxon>Carpediemonas-like organisms</taxon>
        <taxon>Aduncisulcus</taxon>
    </lineage>
</organism>
<reference evidence="1" key="1">
    <citation type="submission" date="2022-03" db="EMBL/GenBank/DDBJ databases">
        <title>Draft genome sequence of Aduncisulcus paluster, a free-living microaerophilic Fornicata.</title>
        <authorList>
            <person name="Yuyama I."/>
            <person name="Kume K."/>
            <person name="Tamura T."/>
            <person name="Inagaki Y."/>
            <person name="Hashimoto T."/>
        </authorList>
    </citation>
    <scope>NUCLEOTIDE SEQUENCE</scope>
    <source>
        <strain evidence="1">NY0171</strain>
    </source>
</reference>
<accession>A0ABQ5KG15</accession>
<gene>
    <name evidence="1" type="ORF">ADUPG1_005904</name>
</gene>
<evidence type="ECO:0000313" key="2">
    <source>
        <dbReference type="Proteomes" id="UP001057375"/>
    </source>
</evidence>
<dbReference type="Proteomes" id="UP001057375">
    <property type="component" value="Unassembled WGS sequence"/>
</dbReference>
<name>A0ABQ5KG15_9EUKA</name>
<protein>
    <recommendedName>
        <fullName evidence="3">Arrestin C-terminal-like domain-containing protein</fullName>
    </recommendedName>
</protein>
<dbReference type="InterPro" id="IPR014752">
    <property type="entry name" value="Arrestin-like_C"/>
</dbReference>